<dbReference type="AlphaFoldDB" id="A0A2H3BQW4"/>
<name>A0A2H3BQW4_9AGAR</name>
<evidence type="ECO:0000313" key="2">
    <source>
        <dbReference type="EMBL" id="PBK66253.1"/>
    </source>
</evidence>
<proteinExistence type="predicted"/>
<dbReference type="EMBL" id="KZ293441">
    <property type="protein sequence ID" value="PBK66253.1"/>
    <property type="molecule type" value="Genomic_DNA"/>
</dbReference>
<feature type="region of interest" description="Disordered" evidence="1">
    <location>
        <begin position="1"/>
        <end position="23"/>
    </location>
</feature>
<evidence type="ECO:0000313" key="3">
    <source>
        <dbReference type="Proteomes" id="UP000218334"/>
    </source>
</evidence>
<protein>
    <submittedName>
        <fullName evidence="2">Uncharacterized protein</fullName>
    </submittedName>
</protein>
<organism evidence="2 3">
    <name type="scientific">Armillaria solidipes</name>
    <dbReference type="NCBI Taxonomy" id="1076256"/>
    <lineage>
        <taxon>Eukaryota</taxon>
        <taxon>Fungi</taxon>
        <taxon>Dikarya</taxon>
        <taxon>Basidiomycota</taxon>
        <taxon>Agaricomycotina</taxon>
        <taxon>Agaricomycetes</taxon>
        <taxon>Agaricomycetidae</taxon>
        <taxon>Agaricales</taxon>
        <taxon>Marasmiineae</taxon>
        <taxon>Physalacriaceae</taxon>
        <taxon>Armillaria</taxon>
    </lineage>
</organism>
<sequence length="83" mass="9232">MTGVSVLKLRDRSGLSRSRSRYDGAQKIPCPQPAVLFLAALSPCLVGARRTDRESKTARYAEIRFNGPEIRGTASFRLPPNLW</sequence>
<keyword evidence="3" id="KW-1185">Reference proteome</keyword>
<dbReference type="Proteomes" id="UP000218334">
    <property type="component" value="Unassembled WGS sequence"/>
</dbReference>
<accession>A0A2H3BQW4</accession>
<feature type="compositionally biased region" description="Basic and acidic residues" evidence="1">
    <location>
        <begin position="8"/>
        <end position="23"/>
    </location>
</feature>
<reference evidence="3" key="1">
    <citation type="journal article" date="2017" name="Nat. Ecol. Evol.">
        <title>Genome expansion and lineage-specific genetic innovations in the forest pathogenic fungi Armillaria.</title>
        <authorList>
            <person name="Sipos G."/>
            <person name="Prasanna A.N."/>
            <person name="Walter M.C."/>
            <person name="O'Connor E."/>
            <person name="Balint B."/>
            <person name="Krizsan K."/>
            <person name="Kiss B."/>
            <person name="Hess J."/>
            <person name="Varga T."/>
            <person name="Slot J."/>
            <person name="Riley R."/>
            <person name="Boka B."/>
            <person name="Rigling D."/>
            <person name="Barry K."/>
            <person name="Lee J."/>
            <person name="Mihaltcheva S."/>
            <person name="LaButti K."/>
            <person name="Lipzen A."/>
            <person name="Waldron R."/>
            <person name="Moloney N.M."/>
            <person name="Sperisen C."/>
            <person name="Kredics L."/>
            <person name="Vagvoelgyi C."/>
            <person name="Patrignani A."/>
            <person name="Fitzpatrick D."/>
            <person name="Nagy I."/>
            <person name="Doyle S."/>
            <person name="Anderson J.B."/>
            <person name="Grigoriev I.V."/>
            <person name="Gueldener U."/>
            <person name="Muensterkoetter M."/>
            <person name="Nagy L.G."/>
        </authorList>
    </citation>
    <scope>NUCLEOTIDE SEQUENCE [LARGE SCALE GENOMIC DNA]</scope>
    <source>
        <strain evidence="3">28-4</strain>
    </source>
</reference>
<gene>
    <name evidence="2" type="ORF">ARMSODRAFT_355226</name>
</gene>
<evidence type="ECO:0000256" key="1">
    <source>
        <dbReference type="SAM" id="MobiDB-lite"/>
    </source>
</evidence>